<accession>X1T8X9</accession>
<reference evidence="1" key="1">
    <citation type="journal article" date="2014" name="Front. Microbiol.">
        <title>High frequency of phylogenetically diverse reductive dehalogenase-homologous genes in deep subseafloor sedimentary metagenomes.</title>
        <authorList>
            <person name="Kawai M."/>
            <person name="Futagami T."/>
            <person name="Toyoda A."/>
            <person name="Takaki Y."/>
            <person name="Nishi S."/>
            <person name="Hori S."/>
            <person name="Arai W."/>
            <person name="Tsubouchi T."/>
            <person name="Morono Y."/>
            <person name="Uchiyama I."/>
            <person name="Ito T."/>
            <person name="Fujiyama A."/>
            <person name="Inagaki F."/>
            <person name="Takami H."/>
        </authorList>
    </citation>
    <scope>NUCLEOTIDE SEQUENCE</scope>
    <source>
        <strain evidence="1">Expedition CK06-06</strain>
    </source>
</reference>
<dbReference type="AlphaFoldDB" id="X1T8X9"/>
<protein>
    <submittedName>
        <fullName evidence="1">Uncharacterized protein</fullName>
    </submittedName>
</protein>
<name>X1T8X9_9ZZZZ</name>
<gene>
    <name evidence="1" type="ORF">S12H4_33950</name>
</gene>
<proteinExistence type="predicted"/>
<comment type="caution">
    <text evidence="1">The sequence shown here is derived from an EMBL/GenBank/DDBJ whole genome shotgun (WGS) entry which is preliminary data.</text>
</comment>
<sequence>AFVAEDLGPEDEGIVGMGTKAGWIPLVGADMARVESLKPIARNIATQTGKKIKLLHFTHREDLGDV</sequence>
<evidence type="ECO:0000313" key="1">
    <source>
        <dbReference type="EMBL" id="GAJ01744.1"/>
    </source>
</evidence>
<organism evidence="1">
    <name type="scientific">marine sediment metagenome</name>
    <dbReference type="NCBI Taxonomy" id="412755"/>
    <lineage>
        <taxon>unclassified sequences</taxon>
        <taxon>metagenomes</taxon>
        <taxon>ecological metagenomes</taxon>
    </lineage>
</organism>
<feature type="non-terminal residue" evidence="1">
    <location>
        <position position="1"/>
    </location>
</feature>
<dbReference type="EMBL" id="BARW01020051">
    <property type="protein sequence ID" value="GAJ01744.1"/>
    <property type="molecule type" value="Genomic_DNA"/>
</dbReference>